<dbReference type="EMBL" id="CAEZXB010000007">
    <property type="protein sequence ID" value="CAB4672643.1"/>
    <property type="molecule type" value="Genomic_DNA"/>
</dbReference>
<evidence type="ECO:0000259" key="1">
    <source>
        <dbReference type="Pfam" id="PF03992"/>
    </source>
</evidence>
<evidence type="ECO:0000313" key="2">
    <source>
        <dbReference type="EMBL" id="CAB4672643.1"/>
    </source>
</evidence>
<dbReference type="EMBL" id="CAEZXN010000064">
    <property type="protein sequence ID" value="CAB4709298.1"/>
    <property type="molecule type" value="Genomic_DNA"/>
</dbReference>
<feature type="domain" description="ABM" evidence="1">
    <location>
        <begin position="1"/>
        <end position="72"/>
    </location>
</feature>
<gene>
    <name evidence="2" type="ORF">UFOPK2342_00543</name>
    <name evidence="3" type="ORF">UFOPK2423_01636</name>
    <name evidence="4" type="ORF">UFOPK3266_01515</name>
    <name evidence="5" type="ORF">UFOPK4367_00907</name>
</gene>
<dbReference type="EMBL" id="CAFBRC010000054">
    <property type="protein sequence ID" value="CAB5076064.1"/>
    <property type="molecule type" value="Genomic_DNA"/>
</dbReference>
<accession>A0A6J7BJA6</accession>
<sequence length="110" mass="12184">MIMSLLEFKLKPGKEAALKEVFIKHQILETAIQVEGCWKLAMIAPQNPDSTVKIIGFWEDNIAYQRWMDHPDRGMATDDLAALVAGDWASAAPAELLDVPLAVPGPQAWK</sequence>
<evidence type="ECO:0000313" key="4">
    <source>
        <dbReference type="EMBL" id="CAB4845285.1"/>
    </source>
</evidence>
<dbReference type="SUPFAM" id="SSF54909">
    <property type="entry name" value="Dimeric alpha+beta barrel"/>
    <property type="match status" value="1"/>
</dbReference>
<protein>
    <submittedName>
        <fullName evidence="4">Unannotated protein</fullName>
    </submittedName>
</protein>
<dbReference type="AlphaFoldDB" id="A0A6J7BJA6"/>
<dbReference type="InterPro" id="IPR007138">
    <property type="entry name" value="ABM_dom"/>
</dbReference>
<proteinExistence type="predicted"/>
<evidence type="ECO:0000313" key="5">
    <source>
        <dbReference type="EMBL" id="CAB5076064.1"/>
    </source>
</evidence>
<reference evidence="4" key="1">
    <citation type="submission" date="2020-05" db="EMBL/GenBank/DDBJ databases">
        <authorList>
            <person name="Chiriac C."/>
            <person name="Salcher M."/>
            <person name="Ghai R."/>
            <person name="Kavagutti S V."/>
        </authorList>
    </citation>
    <scope>NUCLEOTIDE SEQUENCE</scope>
</reference>
<name>A0A6J7BJA6_9ZZZZ</name>
<organism evidence="4">
    <name type="scientific">freshwater metagenome</name>
    <dbReference type="NCBI Taxonomy" id="449393"/>
    <lineage>
        <taxon>unclassified sequences</taxon>
        <taxon>metagenomes</taxon>
        <taxon>ecological metagenomes</taxon>
    </lineage>
</organism>
<dbReference type="Pfam" id="PF03992">
    <property type="entry name" value="ABM"/>
    <property type="match status" value="1"/>
</dbReference>
<dbReference type="EMBL" id="CAFBAA010000053">
    <property type="protein sequence ID" value="CAB4845285.1"/>
    <property type="molecule type" value="Genomic_DNA"/>
</dbReference>
<dbReference type="Gene3D" id="3.30.70.100">
    <property type="match status" value="1"/>
</dbReference>
<dbReference type="InterPro" id="IPR011008">
    <property type="entry name" value="Dimeric_a/b-barrel"/>
</dbReference>
<evidence type="ECO:0000313" key="3">
    <source>
        <dbReference type="EMBL" id="CAB4709298.1"/>
    </source>
</evidence>